<gene>
    <name evidence="1" type="ORF">OVA965_LOCUS7874</name>
    <name evidence="2" type="ORF">TMI583_LOCUS7870</name>
</gene>
<accession>A0A8S2HR24</accession>
<organism evidence="2 3">
    <name type="scientific">Didymodactylos carnosus</name>
    <dbReference type="NCBI Taxonomy" id="1234261"/>
    <lineage>
        <taxon>Eukaryota</taxon>
        <taxon>Metazoa</taxon>
        <taxon>Spiralia</taxon>
        <taxon>Gnathifera</taxon>
        <taxon>Rotifera</taxon>
        <taxon>Eurotatoria</taxon>
        <taxon>Bdelloidea</taxon>
        <taxon>Philodinida</taxon>
        <taxon>Philodinidae</taxon>
        <taxon>Didymodactylos</taxon>
    </lineage>
</organism>
<protein>
    <submittedName>
        <fullName evidence="2">Uncharacterized protein</fullName>
    </submittedName>
</protein>
<evidence type="ECO:0000313" key="1">
    <source>
        <dbReference type="EMBL" id="CAF0865851.1"/>
    </source>
</evidence>
<evidence type="ECO:0000313" key="3">
    <source>
        <dbReference type="Proteomes" id="UP000682733"/>
    </source>
</evidence>
<name>A0A8S2HR24_9BILA</name>
<dbReference type="AlphaFoldDB" id="A0A8S2HR24"/>
<comment type="caution">
    <text evidence="2">The sequence shown here is derived from an EMBL/GenBank/DDBJ whole genome shotgun (WGS) entry which is preliminary data.</text>
</comment>
<dbReference type="EMBL" id="CAJNOK010002572">
    <property type="protein sequence ID" value="CAF0865851.1"/>
    <property type="molecule type" value="Genomic_DNA"/>
</dbReference>
<dbReference type="EMBL" id="CAJOBA010002573">
    <property type="protein sequence ID" value="CAF3650686.1"/>
    <property type="molecule type" value="Genomic_DNA"/>
</dbReference>
<sequence>MDPFTILQMAFGQRNRTLSNSSNDDVDSIDRRKVARYREKVNVEYDNPCLTKTDDSPLLMMEENSCFETGQEDETEGEGRVEEDGWVIGGGNAVDADIGLNATDDEEHDEPEVFLYPSAPITVSDAYKEIKRFVLLTNLSQTHRRLLVKLLNKFLPTENKLHNKRLNKYLNRSGAFKYETGQLRTPDTVTEICNAGVSDTVVHVVKRNMPLILNWPHQVKTYLPCDITNSKIYKRDFKPNENHLTIMLHQDTIPVLSTKHTSFYVISGTLLEILPSLRDYAKNKLLLCIAHSCKDPDLNMLLEDLVKTLVSLKTNGLMVQYEAIYGQDNQLFSLHAVKYLPNQVDNHSALFASGCFADESSLGYLKKLRTSTRHIAYNIFSQYLMTHSIDEENNEALSVEDIFVKQKLDQSTLINRETLAKFTPHFKMSFEQRTNKTFSNLPVFARYRRGLTQFHSLIYQRLKIRISFVVSIKNDNCMYTKKCYASVILYFEYNNVMYAFVKMFRCGDENFRTNRNGVMGDEVHDFLDKYYDLVDLTQSSYEIISVNEIKMCNNAIPT</sequence>
<evidence type="ECO:0000313" key="2">
    <source>
        <dbReference type="EMBL" id="CAF3650686.1"/>
    </source>
</evidence>
<dbReference type="Proteomes" id="UP000677228">
    <property type="component" value="Unassembled WGS sequence"/>
</dbReference>
<reference evidence="2" key="1">
    <citation type="submission" date="2021-02" db="EMBL/GenBank/DDBJ databases">
        <authorList>
            <person name="Nowell W R."/>
        </authorList>
    </citation>
    <scope>NUCLEOTIDE SEQUENCE</scope>
</reference>
<proteinExistence type="predicted"/>
<dbReference type="Proteomes" id="UP000682733">
    <property type="component" value="Unassembled WGS sequence"/>
</dbReference>